<proteinExistence type="predicted"/>
<reference evidence="2" key="1">
    <citation type="submission" date="2014-01" db="EMBL/GenBank/DDBJ databases">
        <authorList>
            <person name="Brown-Elliot B."/>
            <person name="Wallace R."/>
            <person name="Lenaerts A."/>
            <person name="Ordway D."/>
            <person name="DeGroote M.A."/>
            <person name="Parker T."/>
            <person name="Sizemore C."/>
            <person name="Tallon L.J."/>
            <person name="Sadzewicz L.K."/>
            <person name="Sengamalay N."/>
            <person name="Fraser C.M."/>
            <person name="Hine E."/>
            <person name="Shefchek K.A."/>
            <person name="Das S.P."/>
            <person name="Tettelin H."/>
        </authorList>
    </citation>
    <scope>NUCLEOTIDE SEQUENCE [LARGE SCALE GENOMIC DNA]</scope>
    <source>
        <strain evidence="2">4042</strain>
    </source>
</reference>
<evidence type="ECO:0000256" key="1">
    <source>
        <dbReference type="SAM" id="MobiDB-lite"/>
    </source>
</evidence>
<accession>X8BJH5</accession>
<organism evidence="2">
    <name type="scientific">Mycobacterium xenopi 4042</name>
    <dbReference type="NCBI Taxonomy" id="1299334"/>
    <lineage>
        <taxon>Bacteria</taxon>
        <taxon>Bacillati</taxon>
        <taxon>Actinomycetota</taxon>
        <taxon>Actinomycetes</taxon>
        <taxon>Mycobacteriales</taxon>
        <taxon>Mycobacteriaceae</taxon>
        <taxon>Mycobacterium</taxon>
    </lineage>
</organism>
<dbReference type="AlphaFoldDB" id="X8BJH5"/>
<dbReference type="EMBL" id="JAOB01000040">
    <property type="protein sequence ID" value="EUA44029.1"/>
    <property type="molecule type" value="Genomic_DNA"/>
</dbReference>
<sequence length="74" mass="8252">MYRRTLTFGPDQRRLRPPPSGGWPTSTFVRVATADPDGTNSPRGLVTVRAHDRLKTRPTGLETRDTTPDDVDAF</sequence>
<name>X8BJH5_MYCXE</name>
<feature type="region of interest" description="Disordered" evidence="1">
    <location>
        <begin position="50"/>
        <end position="74"/>
    </location>
</feature>
<feature type="region of interest" description="Disordered" evidence="1">
    <location>
        <begin position="1"/>
        <end position="26"/>
    </location>
</feature>
<dbReference type="PATRIC" id="fig|1299334.3.peg.4004"/>
<comment type="caution">
    <text evidence="2">The sequence shown here is derived from an EMBL/GenBank/DDBJ whole genome shotgun (WGS) entry which is preliminary data.</text>
</comment>
<evidence type="ECO:0000313" key="2">
    <source>
        <dbReference type="EMBL" id="EUA44029.1"/>
    </source>
</evidence>
<protein>
    <submittedName>
        <fullName evidence="2">Uncharacterized protein</fullName>
    </submittedName>
</protein>
<gene>
    <name evidence="2" type="ORF">I553_8363</name>
</gene>